<dbReference type="AlphaFoldDB" id="H0JNR7"/>
<dbReference type="GO" id="GO:0004521">
    <property type="term" value="F:RNA endonuclease activity"/>
    <property type="evidence" value="ECO:0007669"/>
    <property type="project" value="UniProtKB-UniRule"/>
</dbReference>
<organism evidence="15 16">
    <name type="scientific">Rhodococcus pyridinivorans AK37</name>
    <dbReference type="NCBI Taxonomy" id="1114960"/>
    <lineage>
        <taxon>Bacteria</taxon>
        <taxon>Bacillati</taxon>
        <taxon>Actinomycetota</taxon>
        <taxon>Actinomycetes</taxon>
        <taxon>Mycobacteriales</taxon>
        <taxon>Nocardiaceae</taxon>
        <taxon>Rhodococcus</taxon>
    </lineage>
</organism>
<feature type="binding site" evidence="12">
    <location>
        <position position="127"/>
    </location>
    <ligand>
        <name>Zn(2+)</name>
        <dbReference type="ChEBI" id="CHEBI:29105"/>
        <label>1</label>
        <note>catalytic</note>
    </ligand>
</feature>
<dbReference type="GO" id="GO:0005737">
    <property type="term" value="C:cytoplasm"/>
    <property type="evidence" value="ECO:0007669"/>
    <property type="project" value="UniProtKB-SubCell"/>
</dbReference>
<feature type="active site" description="Proton donor" evidence="10">
    <location>
        <position position="244"/>
    </location>
</feature>
<keyword evidence="12" id="KW-0106">Calcium</keyword>
<dbReference type="GO" id="GO:0003723">
    <property type="term" value="F:RNA binding"/>
    <property type="evidence" value="ECO:0007669"/>
    <property type="project" value="UniProtKB-UniRule"/>
</dbReference>
<evidence type="ECO:0000256" key="6">
    <source>
        <dbReference type="ARBA" id="ARBA00022833"/>
    </source>
</evidence>
<dbReference type="InterPro" id="IPR042173">
    <property type="entry name" value="RNase_J_2"/>
</dbReference>
<feature type="binding site" evidence="12">
    <location>
        <position position="492"/>
    </location>
    <ligand>
        <name>Ca(2+)</name>
        <dbReference type="ChEBI" id="CHEBI:29108"/>
    </ligand>
</feature>
<dbReference type="Pfam" id="PF22505">
    <property type="entry name" value="RNase_J_b_CASP"/>
    <property type="match status" value="1"/>
</dbReference>
<feature type="binding site" evidence="11">
    <location>
        <begin position="281"/>
        <end position="283"/>
    </location>
    <ligand>
        <name>substrate</name>
    </ligand>
</feature>
<dbReference type="CDD" id="cd07714">
    <property type="entry name" value="RNaseJ_MBL-fold"/>
    <property type="match status" value="1"/>
</dbReference>
<dbReference type="Proteomes" id="UP000005064">
    <property type="component" value="Unassembled WGS sequence"/>
</dbReference>
<feature type="binding site" evidence="12">
    <location>
        <position position="439"/>
    </location>
    <ligand>
        <name>Zn(2+)</name>
        <dbReference type="ChEBI" id="CHEBI:29105"/>
        <label>1</label>
        <note>catalytic</note>
    </ligand>
</feature>
<comment type="cofactor">
    <cofactor evidence="12">
        <name>Ca(2+)</name>
        <dbReference type="ChEBI" id="CHEBI:29108"/>
    </cofactor>
    <text evidence="12">Binds 1 Ca(2+) cation per subunit. Seen in 1 crystal structure, it is not clear if it is physiologically important.</text>
</comment>
<dbReference type="InterPro" id="IPR041636">
    <property type="entry name" value="RNase_J_C"/>
</dbReference>
<dbReference type="InterPro" id="IPR004613">
    <property type="entry name" value="RNase_J"/>
</dbReference>
<dbReference type="Gene3D" id="3.10.20.580">
    <property type="match status" value="1"/>
</dbReference>
<reference evidence="15 16" key="1">
    <citation type="submission" date="2011-12" db="EMBL/GenBank/DDBJ databases">
        <authorList>
            <person name="Kriszt B."/>
            <person name="Tancsics A."/>
            <person name="Cserhati M."/>
            <person name="Toth A."/>
            <person name="Nagy I."/>
            <person name="Horvath B."/>
            <person name="Tamura T."/>
            <person name="Kukolya J."/>
            <person name="Szoboszlay S."/>
        </authorList>
    </citation>
    <scope>NUCLEOTIDE SEQUENCE [LARGE SCALE GENOMIC DNA]</scope>
    <source>
        <strain evidence="15 16">AK37</strain>
    </source>
</reference>
<evidence type="ECO:0000256" key="7">
    <source>
        <dbReference type="ARBA" id="ARBA00022839"/>
    </source>
</evidence>
<feature type="compositionally biased region" description="Basic residues" evidence="13">
    <location>
        <begin position="1"/>
        <end position="12"/>
    </location>
</feature>
<feature type="binding site" evidence="12">
    <location>
        <position position="100"/>
    </location>
    <ligand>
        <name>Ca(2+)</name>
        <dbReference type="ChEBI" id="CHEBI:29108"/>
    </ligand>
</feature>
<dbReference type="PATRIC" id="fig|1114960.4.peg.1273"/>
<feature type="compositionally biased region" description="Basic and acidic residues" evidence="13">
    <location>
        <begin position="36"/>
        <end position="45"/>
    </location>
</feature>
<dbReference type="GO" id="GO:0008270">
    <property type="term" value="F:zinc ion binding"/>
    <property type="evidence" value="ECO:0007669"/>
    <property type="project" value="InterPro"/>
</dbReference>
<dbReference type="InterPro" id="IPR011108">
    <property type="entry name" value="RMMBL"/>
</dbReference>
<comment type="cofactor">
    <cofactor evidence="12">
        <name>Zn(2+)</name>
        <dbReference type="ChEBI" id="CHEBI:29105"/>
    </cofactor>
    <text evidence="12">Binds 2 Zn(2+) ions per subunit. It is not clear if Zn(2+) or Mg(2+) is physiologically important.</text>
</comment>
<dbReference type="Pfam" id="PF07521">
    <property type="entry name" value="RMMBL"/>
    <property type="match status" value="1"/>
</dbReference>
<feature type="binding site" evidence="12">
    <location>
        <position position="125"/>
    </location>
    <ligand>
        <name>Zn(2+)</name>
        <dbReference type="ChEBI" id="CHEBI:29105"/>
        <label>1</label>
        <note>catalytic</note>
    </ligand>
</feature>
<keyword evidence="5 9" id="KW-0378">Hydrolase</keyword>
<dbReference type="GO" id="GO:0006364">
    <property type="term" value="P:rRNA processing"/>
    <property type="evidence" value="ECO:0007669"/>
    <property type="project" value="UniProtKB-UniRule"/>
</dbReference>
<dbReference type="SUPFAM" id="SSF56281">
    <property type="entry name" value="Metallo-hydrolase/oxidoreductase"/>
    <property type="match status" value="1"/>
</dbReference>
<keyword evidence="1 9" id="KW-0963">Cytoplasm</keyword>
<dbReference type="NCBIfam" id="TIGR00649">
    <property type="entry name" value="MG423"/>
    <property type="match status" value="1"/>
</dbReference>
<keyword evidence="4 9" id="KW-0255">Endonuclease</keyword>
<protein>
    <recommendedName>
        <fullName evidence="9">Ribonuclease J</fullName>
        <shortName evidence="9">RNase J</shortName>
        <ecNumber evidence="9">3.1.-.-</ecNumber>
    </recommendedName>
</protein>
<feature type="binding site" evidence="9 11">
    <location>
        <begin position="413"/>
        <end position="417"/>
    </location>
    <ligand>
        <name>substrate</name>
    </ligand>
</feature>
<evidence type="ECO:0000259" key="14">
    <source>
        <dbReference type="SMART" id="SM00849"/>
    </source>
</evidence>
<dbReference type="InterPro" id="IPR036866">
    <property type="entry name" value="RibonucZ/Hydroxyglut_hydro"/>
</dbReference>
<keyword evidence="8 9" id="KW-0694">RNA-binding</keyword>
<comment type="subcellular location">
    <subcellularLocation>
        <location evidence="9">Cytoplasm</location>
    </subcellularLocation>
</comment>
<keyword evidence="6 12" id="KW-0862">Zinc</keyword>
<dbReference type="Gene3D" id="3.40.50.10710">
    <property type="entry name" value="Metallo-hydrolase/oxidoreductase"/>
    <property type="match status" value="1"/>
</dbReference>
<proteinExistence type="inferred from homology"/>
<accession>H0JNR7</accession>
<feature type="binding site" evidence="12">
    <location>
        <position position="212"/>
    </location>
    <ligand>
        <name>Zn(2+)</name>
        <dbReference type="ChEBI" id="CHEBI:29105"/>
        <label>1</label>
        <note>catalytic</note>
    </ligand>
</feature>
<evidence type="ECO:0000256" key="13">
    <source>
        <dbReference type="SAM" id="MobiDB-lite"/>
    </source>
</evidence>
<dbReference type="Pfam" id="PF12706">
    <property type="entry name" value="Lactamase_B_2"/>
    <property type="match status" value="1"/>
</dbReference>
<dbReference type="PIRSF" id="PIRSF004803">
    <property type="entry name" value="RnjA"/>
    <property type="match status" value="1"/>
</dbReference>
<feature type="binding site" evidence="12">
    <location>
        <position position="123"/>
    </location>
    <ligand>
        <name>Zn(2+)</name>
        <dbReference type="ChEBI" id="CHEBI:29105"/>
        <label>1</label>
        <note>catalytic</note>
    </ligand>
</feature>
<feature type="region of interest" description="Disordered" evidence="13">
    <location>
        <begin position="1"/>
        <end position="53"/>
    </location>
</feature>
<comment type="similarity">
    <text evidence="9">Belongs to the metallo-beta-lactamase superfamily. RNA-metabolizing metallo-beta-lactamase-like family. Bacterial RNase J subfamily.</text>
</comment>
<evidence type="ECO:0000313" key="15">
    <source>
        <dbReference type="EMBL" id="EHK84832.1"/>
    </source>
</evidence>
<evidence type="ECO:0000256" key="4">
    <source>
        <dbReference type="ARBA" id="ARBA00022759"/>
    </source>
</evidence>
<dbReference type="PROSITE" id="PS01292">
    <property type="entry name" value="UPF0036"/>
    <property type="match status" value="1"/>
</dbReference>
<sequence>MMSRPARGRGRATRNAGPPARVPRRVAQNSANPQRPDARIVDPTERLGLPPKAPRDGLRVVALGGIGEIGRNMTVFEHQGRLLVVDCGVLFPEDQQPGVDLILPDFRYIEDRMDDVEAIVLTHGHEDHIGAVPFLLRLRPDIPVVGSKFTLALVAAKCREHRQRPNLVEVVEGQTTSHGPFECEYFAVNHSIPDAIAVAIRTAAGIVLHTGDIKLDQLPLDNRLTDLAGFSRLGDEGVDLFLVDSTNAEVPGFVTPEREIGGVLDTVIGKAANRVIVASFASHVHRIQQIVDVAERYNRRVAFVGRSMVRNMQIAQDLGYLNVPDGLEVDIDTAASLPDDRVVLVSTGSQGEPLSALSRMARGEHRQINIRADDLVVLASSLIPGNENSVFAVVNGLAKRGAKVVTQQNAKVHVSGHASAGELLYLYNAVRPTNAMPVHGEWRHLRANAALAEATGVPRERIVLAEDGVVVDMVDGLAEIVGRVPVGHVYVDGLSVGDVGESTLSDRLVLGEGGFISISVAVDAATGRAVSTPEVSGRGFSDDPDALDEAAQLVDKALNELAAEGVTETHRIAQGIRRVVGRWVAETYRRRPMIVPTVIPVS</sequence>
<dbReference type="EMBL" id="AHBW01000034">
    <property type="protein sequence ID" value="EHK84832.1"/>
    <property type="molecule type" value="Genomic_DNA"/>
</dbReference>
<dbReference type="SMART" id="SM00849">
    <property type="entry name" value="Lactamase_B"/>
    <property type="match status" value="1"/>
</dbReference>
<keyword evidence="2 9" id="KW-0540">Nuclease</keyword>
<evidence type="ECO:0000256" key="10">
    <source>
        <dbReference type="PIRSR" id="PIRSR004803-1"/>
    </source>
</evidence>
<evidence type="ECO:0000256" key="9">
    <source>
        <dbReference type="HAMAP-Rule" id="MF_01491"/>
    </source>
</evidence>
<dbReference type="InterPro" id="IPR001279">
    <property type="entry name" value="Metallo-B-lactamas"/>
</dbReference>
<feature type="active site" description="Proton acceptor" evidence="10">
    <location>
        <position position="417"/>
    </location>
</feature>
<dbReference type="HAMAP" id="MF_01491">
    <property type="entry name" value="RNase_J_bact"/>
    <property type="match status" value="1"/>
</dbReference>
<dbReference type="Pfam" id="PF17770">
    <property type="entry name" value="RNase_J_C"/>
    <property type="match status" value="1"/>
</dbReference>
<comment type="function">
    <text evidence="9">An RNase that has 5'-3' exonuclease and possibly endonuclease activity. Involved in maturation of rRNA and in some organisms also mRNA maturation and/or decay.</text>
</comment>
<keyword evidence="7 9" id="KW-0269">Exonuclease</keyword>
<dbReference type="PANTHER" id="PTHR43694:SF1">
    <property type="entry name" value="RIBONUCLEASE J"/>
    <property type="match status" value="1"/>
</dbReference>
<comment type="subunit">
    <text evidence="9">Homodimer, may be a subunit of the RNA degradosome.</text>
</comment>
<dbReference type="GO" id="GO:0004534">
    <property type="term" value="F:5'-3' RNA exonuclease activity"/>
    <property type="evidence" value="ECO:0007669"/>
    <property type="project" value="UniProtKB-UniRule"/>
</dbReference>
<evidence type="ECO:0000256" key="2">
    <source>
        <dbReference type="ARBA" id="ARBA00022722"/>
    </source>
</evidence>
<feature type="domain" description="Metallo-beta-lactamase" evidence="14">
    <location>
        <begin position="70"/>
        <end position="264"/>
    </location>
</feature>
<evidence type="ECO:0000256" key="11">
    <source>
        <dbReference type="PIRSR" id="PIRSR004803-2"/>
    </source>
</evidence>
<evidence type="ECO:0000256" key="3">
    <source>
        <dbReference type="ARBA" id="ARBA00022723"/>
    </source>
</evidence>
<name>H0JNR7_9NOCA</name>
<feature type="binding site" evidence="12">
    <location>
        <position position="98"/>
    </location>
    <ligand>
        <name>Ca(2+)</name>
        <dbReference type="ChEBI" id="CHEBI:29108"/>
    </ligand>
</feature>
<dbReference type="InterPro" id="IPR001587">
    <property type="entry name" value="RNase_J_CS"/>
</dbReference>
<evidence type="ECO:0000256" key="5">
    <source>
        <dbReference type="ARBA" id="ARBA00022801"/>
    </source>
</evidence>
<dbReference type="PANTHER" id="PTHR43694">
    <property type="entry name" value="RIBONUCLEASE J"/>
    <property type="match status" value="1"/>
</dbReference>
<evidence type="ECO:0000313" key="16">
    <source>
        <dbReference type="Proteomes" id="UP000005064"/>
    </source>
</evidence>
<gene>
    <name evidence="9" type="primary">rnj</name>
    <name evidence="15" type="ORF">AK37_06318</name>
</gene>
<feature type="binding site" evidence="12">
    <location>
        <position position="190"/>
    </location>
    <ligand>
        <name>Zn(2+)</name>
        <dbReference type="ChEBI" id="CHEBI:29105"/>
        <label>1</label>
        <note>catalytic</note>
    </ligand>
</feature>
<keyword evidence="3 12" id="KW-0479">Metal-binding</keyword>
<evidence type="ECO:0000256" key="12">
    <source>
        <dbReference type="PIRSR" id="PIRSR004803-3"/>
    </source>
</evidence>
<feature type="binding site" evidence="12">
    <location>
        <position position="128"/>
    </location>
    <ligand>
        <name>Zn(2+)</name>
        <dbReference type="ChEBI" id="CHEBI:29105"/>
        <label>1</label>
        <note>catalytic</note>
    </ligand>
</feature>
<evidence type="ECO:0000256" key="1">
    <source>
        <dbReference type="ARBA" id="ARBA00022490"/>
    </source>
</evidence>
<dbReference type="EC" id="3.1.-.-" evidence="9"/>
<dbReference type="InterPro" id="IPR030854">
    <property type="entry name" value="RNase_J_bac"/>
</dbReference>
<evidence type="ECO:0000256" key="8">
    <source>
        <dbReference type="ARBA" id="ARBA00022884"/>
    </source>
</evidence>
<keyword evidence="9" id="KW-0698">rRNA processing</keyword>
<comment type="caution">
    <text evidence="15">The sequence shown here is derived from an EMBL/GenBank/DDBJ whole genome shotgun (WGS) entry which is preliminary data.</text>
</comment>
<dbReference type="Gene3D" id="3.60.15.10">
    <property type="entry name" value="Ribonuclease Z/Hydroxyacylglutathione hydrolase-like"/>
    <property type="match status" value="1"/>
</dbReference>
<dbReference type="InterPro" id="IPR055132">
    <property type="entry name" value="RNase_J_b_CASP"/>
</dbReference>